<name>A0AAV5SDD8_9BILA</name>
<reference evidence="1" key="1">
    <citation type="submission" date="2023-10" db="EMBL/GenBank/DDBJ databases">
        <title>Genome assembly of Pristionchus species.</title>
        <authorList>
            <person name="Yoshida K."/>
            <person name="Sommer R.J."/>
        </authorList>
    </citation>
    <scope>NUCLEOTIDE SEQUENCE</scope>
    <source>
        <strain evidence="1">RS0144</strain>
    </source>
</reference>
<sequence length="103" mass="11954">RNYSWSFGLLGTYQANDRPQVVDRVGPLIDHMMEMTPLLNSIAKGEGVNHPSLRIEDDRIAVQASMSEFWSTILVLFSFHFARSLVWLKLKQYCAEWRDPEPK</sequence>
<evidence type="ECO:0000313" key="1">
    <source>
        <dbReference type="EMBL" id="GMS81387.1"/>
    </source>
</evidence>
<gene>
    <name evidence="1" type="ORF">PENTCL1PPCAC_3562</name>
</gene>
<keyword evidence="2" id="KW-1185">Reference proteome</keyword>
<proteinExistence type="predicted"/>
<dbReference type="Proteomes" id="UP001432027">
    <property type="component" value="Unassembled WGS sequence"/>
</dbReference>
<organism evidence="1 2">
    <name type="scientific">Pristionchus entomophagus</name>
    <dbReference type="NCBI Taxonomy" id="358040"/>
    <lineage>
        <taxon>Eukaryota</taxon>
        <taxon>Metazoa</taxon>
        <taxon>Ecdysozoa</taxon>
        <taxon>Nematoda</taxon>
        <taxon>Chromadorea</taxon>
        <taxon>Rhabditida</taxon>
        <taxon>Rhabditina</taxon>
        <taxon>Diplogasteromorpha</taxon>
        <taxon>Diplogasteroidea</taxon>
        <taxon>Neodiplogasteridae</taxon>
        <taxon>Pristionchus</taxon>
    </lineage>
</organism>
<evidence type="ECO:0000313" key="2">
    <source>
        <dbReference type="Proteomes" id="UP001432027"/>
    </source>
</evidence>
<comment type="caution">
    <text evidence="1">The sequence shown here is derived from an EMBL/GenBank/DDBJ whole genome shotgun (WGS) entry which is preliminary data.</text>
</comment>
<dbReference type="AlphaFoldDB" id="A0AAV5SDD8"/>
<dbReference type="EMBL" id="BTSX01000001">
    <property type="protein sequence ID" value="GMS81387.1"/>
    <property type="molecule type" value="Genomic_DNA"/>
</dbReference>
<accession>A0AAV5SDD8</accession>
<feature type="non-terminal residue" evidence="1">
    <location>
        <position position="1"/>
    </location>
</feature>
<protein>
    <submittedName>
        <fullName evidence="1">Uncharacterized protein</fullName>
    </submittedName>
</protein>